<evidence type="ECO:0000313" key="1">
    <source>
        <dbReference type="EMBL" id="KAK5620875.1"/>
    </source>
</evidence>
<dbReference type="AlphaFoldDB" id="A0AAV9SIN6"/>
<dbReference type="EMBL" id="JAHHUM010000330">
    <property type="protein sequence ID" value="KAK5620875.1"/>
    <property type="molecule type" value="Genomic_DNA"/>
</dbReference>
<accession>A0AAV9SIN6</accession>
<organism evidence="1 2">
    <name type="scientific">Crenichthys baileyi</name>
    <name type="common">White River springfish</name>
    <dbReference type="NCBI Taxonomy" id="28760"/>
    <lineage>
        <taxon>Eukaryota</taxon>
        <taxon>Metazoa</taxon>
        <taxon>Chordata</taxon>
        <taxon>Craniata</taxon>
        <taxon>Vertebrata</taxon>
        <taxon>Euteleostomi</taxon>
        <taxon>Actinopterygii</taxon>
        <taxon>Neopterygii</taxon>
        <taxon>Teleostei</taxon>
        <taxon>Neoteleostei</taxon>
        <taxon>Acanthomorphata</taxon>
        <taxon>Ovalentaria</taxon>
        <taxon>Atherinomorphae</taxon>
        <taxon>Cyprinodontiformes</taxon>
        <taxon>Goodeidae</taxon>
        <taxon>Crenichthys</taxon>
    </lineage>
</organism>
<keyword evidence="2" id="KW-1185">Reference proteome</keyword>
<gene>
    <name evidence="1" type="ORF">CRENBAI_017578</name>
</gene>
<sequence length="181" mass="19795">MSLALDLDPVSVPGFLSLPSPWFYLPKPTCLSFLPGLPVLAQSPVKRPVPAFLVYAPASTCWSVSLGLSAIRHWSVGHSRTDVLGWLLIDHLPAEELFPGSLSHTDPEKVSGCLDSQLCQKLIKPLTCFSASSGSWVLIGGCQCSCFQDHNKSFNFVLCLWLKFWVFSPGLNAVLLTDLSY</sequence>
<evidence type="ECO:0000313" key="2">
    <source>
        <dbReference type="Proteomes" id="UP001311232"/>
    </source>
</evidence>
<reference evidence="1 2" key="1">
    <citation type="submission" date="2021-06" db="EMBL/GenBank/DDBJ databases">
        <authorList>
            <person name="Palmer J.M."/>
        </authorList>
    </citation>
    <scope>NUCLEOTIDE SEQUENCE [LARGE SCALE GENOMIC DNA]</scope>
    <source>
        <strain evidence="1 2">MEX-2019</strain>
        <tissue evidence="1">Muscle</tissue>
    </source>
</reference>
<protein>
    <submittedName>
        <fullName evidence="1">Uncharacterized protein</fullName>
    </submittedName>
</protein>
<name>A0AAV9SIN6_9TELE</name>
<dbReference type="Proteomes" id="UP001311232">
    <property type="component" value="Unassembled WGS sequence"/>
</dbReference>
<comment type="caution">
    <text evidence="1">The sequence shown here is derived from an EMBL/GenBank/DDBJ whole genome shotgun (WGS) entry which is preliminary data.</text>
</comment>
<proteinExistence type="predicted"/>